<dbReference type="Proteomes" id="UP001451303">
    <property type="component" value="Unassembled WGS sequence"/>
</dbReference>
<name>A0ABR3DQ37_NEUIN</name>
<proteinExistence type="predicted"/>
<comment type="caution">
    <text evidence="1">The sequence shown here is derived from an EMBL/GenBank/DDBJ whole genome shotgun (WGS) entry which is preliminary data.</text>
</comment>
<accession>A0ABR3DQ37</accession>
<dbReference type="EMBL" id="JAVLET010000001">
    <property type="protein sequence ID" value="KAL0474775.1"/>
    <property type="molecule type" value="Genomic_DNA"/>
</dbReference>
<keyword evidence="2" id="KW-1185">Reference proteome</keyword>
<gene>
    <name evidence="1" type="ORF">QR685DRAFT_434138</name>
</gene>
<protein>
    <submittedName>
        <fullName evidence="1">Uncharacterized protein</fullName>
    </submittedName>
</protein>
<evidence type="ECO:0000313" key="2">
    <source>
        <dbReference type="Proteomes" id="UP001451303"/>
    </source>
</evidence>
<sequence>MSTMNKDTTPDMYYREALSALYQGWCGRSVSLSTNGGGAQEVACVMSRKKVSISATALGPCSPLVRMSD</sequence>
<reference evidence="1 2" key="1">
    <citation type="submission" date="2023-09" db="EMBL/GenBank/DDBJ databases">
        <title>Multi-omics analysis of a traditional fermented food reveals byproduct-associated fungal strains for waste-to-food upcycling.</title>
        <authorList>
            <consortium name="Lawrence Berkeley National Laboratory"/>
            <person name="Rekdal V.M."/>
            <person name="Villalobos-Escobedo J.M."/>
            <person name="Rodriguez-Valeron N."/>
            <person name="Garcia M.O."/>
            <person name="Vasquez D.P."/>
            <person name="Damayanti I."/>
            <person name="Sorensen P.M."/>
            <person name="Baidoo E.E."/>
            <person name="De Carvalho A.C."/>
            <person name="Riley R."/>
            <person name="Lipzen A."/>
            <person name="He G."/>
            <person name="Yan M."/>
            <person name="Haridas S."/>
            <person name="Daum C."/>
            <person name="Yoshinaga Y."/>
            <person name="Ng V."/>
            <person name="Grigoriev I.V."/>
            <person name="Munk R."/>
            <person name="Nuraida L."/>
            <person name="Wijaya C.H."/>
            <person name="Morales P.-C."/>
            <person name="Keasling J.D."/>
        </authorList>
    </citation>
    <scope>NUCLEOTIDE SEQUENCE [LARGE SCALE GENOMIC DNA]</scope>
    <source>
        <strain evidence="1 2">FGSC 2613</strain>
    </source>
</reference>
<evidence type="ECO:0000313" key="1">
    <source>
        <dbReference type="EMBL" id="KAL0474775.1"/>
    </source>
</evidence>
<organism evidence="1 2">
    <name type="scientific">Neurospora intermedia</name>
    <dbReference type="NCBI Taxonomy" id="5142"/>
    <lineage>
        <taxon>Eukaryota</taxon>
        <taxon>Fungi</taxon>
        <taxon>Dikarya</taxon>
        <taxon>Ascomycota</taxon>
        <taxon>Pezizomycotina</taxon>
        <taxon>Sordariomycetes</taxon>
        <taxon>Sordariomycetidae</taxon>
        <taxon>Sordariales</taxon>
        <taxon>Sordariaceae</taxon>
        <taxon>Neurospora</taxon>
    </lineage>
</organism>